<dbReference type="GO" id="GO:0022857">
    <property type="term" value="F:transmembrane transporter activity"/>
    <property type="evidence" value="ECO:0007669"/>
    <property type="project" value="InterPro"/>
</dbReference>
<evidence type="ECO:0000256" key="5">
    <source>
        <dbReference type="ARBA" id="ARBA00058766"/>
    </source>
</evidence>
<dbReference type="PANTHER" id="PTHR30097:SF4">
    <property type="entry name" value="SLR6042 PROTEIN"/>
    <property type="match status" value="1"/>
</dbReference>
<evidence type="ECO:0000256" key="3">
    <source>
        <dbReference type="ARBA" id="ARBA00022833"/>
    </source>
</evidence>
<dbReference type="GO" id="GO:0016020">
    <property type="term" value="C:membrane"/>
    <property type="evidence" value="ECO:0007669"/>
    <property type="project" value="InterPro"/>
</dbReference>
<dbReference type="PANTHER" id="PTHR30097">
    <property type="entry name" value="CATION EFFLUX SYSTEM PROTEIN CUSB"/>
    <property type="match status" value="1"/>
</dbReference>
<evidence type="ECO:0000313" key="10">
    <source>
        <dbReference type="EMBL" id="PPK71615.1"/>
    </source>
</evidence>
<keyword evidence="4" id="KW-0105">Cadmium resistance</keyword>
<evidence type="ECO:0000256" key="6">
    <source>
        <dbReference type="SAM" id="SignalP"/>
    </source>
</evidence>
<evidence type="ECO:0000313" key="11">
    <source>
        <dbReference type="Proteomes" id="UP000238071"/>
    </source>
</evidence>
<dbReference type="Pfam" id="PF25973">
    <property type="entry name" value="BSH_CzcB"/>
    <property type="match status" value="1"/>
</dbReference>
<dbReference type="GO" id="GO:0030288">
    <property type="term" value="C:outer membrane-bounded periplasmic space"/>
    <property type="evidence" value="ECO:0007669"/>
    <property type="project" value="TreeGrafter"/>
</dbReference>
<dbReference type="GO" id="GO:0060003">
    <property type="term" value="P:copper ion export"/>
    <property type="evidence" value="ECO:0007669"/>
    <property type="project" value="TreeGrafter"/>
</dbReference>
<keyword evidence="3" id="KW-0862">Zinc</keyword>
<dbReference type="Pfam" id="PF25975">
    <property type="entry name" value="CzcB_C"/>
    <property type="match status" value="1"/>
</dbReference>
<dbReference type="GO" id="GO:0046686">
    <property type="term" value="P:response to cadmium ion"/>
    <property type="evidence" value="ECO:0007669"/>
    <property type="project" value="UniProtKB-KW"/>
</dbReference>
<feature type="domain" description="CzcB-like C-terminal circularly permuted SH3-like" evidence="9">
    <location>
        <begin position="300"/>
        <end position="359"/>
    </location>
</feature>
<dbReference type="Gene3D" id="1.10.287.470">
    <property type="entry name" value="Helix hairpin bin"/>
    <property type="match status" value="1"/>
</dbReference>
<evidence type="ECO:0000259" key="8">
    <source>
        <dbReference type="Pfam" id="PF25973"/>
    </source>
</evidence>
<dbReference type="AlphaFoldDB" id="A0A2S6H2A4"/>
<feature type="domain" description="CzcB-like barrel-sandwich hybrid" evidence="8">
    <location>
        <begin position="63"/>
        <end position="214"/>
    </location>
</feature>
<feature type="domain" description="CusB-like beta-barrel" evidence="7">
    <location>
        <begin position="218"/>
        <end position="293"/>
    </location>
</feature>
<organism evidence="10 11">
    <name type="scientific">Methylobacter tundripaludum</name>
    <dbReference type="NCBI Taxonomy" id="173365"/>
    <lineage>
        <taxon>Bacteria</taxon>
        <taxon>Pseudomonadati</taxon>
        <taxon>Pseudomonadota</taxon>
        <taxon>Gammaproteobacteria</taxon>
        <taxon>Methylococcales</taxon>
        <taxon>Methylococcaceae</taxon>
        <taxon>Methylobacter</taxon>
    </lineage>
</organism>
<comment type="similarity">
    <text evidence="1">Belongs to the membrane fusion protein (MFP) (TC 8.A.1) family.</text>
</comment>
<dbReference type="Pfam" id="PF25954">
    <property type="entry name" value="Beta-barrel_RND_2"/>
    <property type="match status" value="1"/>
</dbReference>
<dbReference type="InterPro" id="IPR058647">
    <property type="entry name" value="BSH_CzcB-like"/>
</dbReference>
<dbReference type="GO" id="GO:0046914">
    <property type="term" value="F:transition metal ion binding"/>
    <property type="evidence" value="ECO:0007669"/>
    <property type="project" value="TreeGrafter"/>
</dbReference>
<reference evidence="10 11" key="1">
    <citation type="submission" date="2018-02" db="EMBL/GenBank/DDBJ databases">
        <title>Subsurface microbial communities from deep shales in Ohio and West Virginia, USA.</title>
        <authorList>
            <person name="Wrighton K."/>
        </authorList>
    </citation>
    <scope>NUCLEOTIDE SEQUENCE [LARGE SCALE GENOMIC DNA]</scope>
    <source>
        <strain evidence="10 11">OWC-G53F</strain>
    </source>
</reference>
<comment type="caution">
    <text evidence="10">The sequence shown here is derived from an EMBL/GenBank/DDBJ whole genome shotgun (WGS) entry which is preliminary data.</text>
</comment>
<dbReference type="Proteomes" id="UP000238071">
    <property type="component" value="Unassembled WGS sequence"/>
</dbReference>
<dbReference type="RefSeq" id="WP_104423881.1">
    <property type="nucleotide sequence ID" value="NZ_PTIY01000007.1"/>
</dbReference>
<gene>
    <name evidence="10" type="ORF">B0F88_107139</name>
</gene>
<accession>A0A2S6H2A4</accession>
<dbReference type="GO" id="GO:0015679">
    <property type="term" value="P:plasma membrane copper ion transport"/>
    <property type="evidence" value="ECO:0007669"/>
    <property type="project" value="TreeGrafter"/>
</dbReference>
<keyword evidence="6" id="KW-0732">Signal</keyword>
<name>A0A2S6H2A4_9GAMM</name>
<proteinExistence type="inferred from homology"/>
<protein>
    <submittedName>
        <fullName evidence="10">Cobalt-zinc-cadmium efflux system membrane fusion protein</fullName>
    </submittedName>
</protein>
<dbReference type="InterPro" id="IPR058649">
    <property type="entry name" value="CzcB_C"/>
</dbReference>
<keyword evidence="11" id="KW-1185">Reference proteome</keyword>
<evidence type="ECO:0000256" key="1">
    <source>
        <dbReference type="ARBA" id="ARBA00009477"/>
    </source>
</evidence>
<dbReference type="InterPro" id="IPR051909">
    <property type="entry name" value="MFP_Cation_Efflux"/>
</dbReference>
<dbReference type="FunFam" id="2.40.420.20:FF:000006">
    <property type="entry name" value="RND family efflux transporter MFP subunit"/>
    <property type="match status" value="1"/>
</dbReference>
<feature type="chain" id="PRO_5015682918" evidence="6">
    <location>
        <begin position="21"/>
        <end position="369"/>
    </location>
</feature>
<keyword evidence="2" id="KW-0813">Transport</keyword>
<dbReference type="SUPFAM" id="SSF111369">
    <property type="entry name" value="HlyD-like secretion proteins"/>
    <property type="match status" value="1"/>
</dbReference>
<dbReference type="FunFam" id="2.40.30.170:FF:000010">
    <property type="entry name" value="Efflux RND transporter periplasmic adaptor subunit"/>
    <property type="match status" value="1"/>
</dbReference>
<dbReference type="Gene3D" id="2.40.30.170">
    <property type="match status" value="1"/>
</dbReference>
<sequence length="369" mass="40591">MTSFYPLLFILLLISPASNADNALPVVKANSVLMKQIKVIAIGKGQVHDSLRLPARVDLDQQRVARIGATVTGRITEIQAVLGQEVRKGEQLAILNSTELGMAQSAYLKTSSQVNLRQLAVNRAKRLLASDVIAAAELQERESMLNEADVDLRTATDQLRVFGMSDSDLSRLSREKKIHSFLPITASIQGTIVERNVTVGQVVQPADALFTVADLSHVWVVAELPEQQAGWAHKGDEALVTIAALPGEELSGRLIYVDDMVDPQTRTVTVRMALPNPQRVFKPNMLATLLIRKQGVQELVLPDSAVLRVNDGDHVFVQTAPEEFQLRPVQLGIRYGNVRRVLGGLKQGEKVVVEGGFHLNSERQRKELE</sequence>
<feature type="signal peptide" evidence="6">
    <location>
        <begin position="1"/>
        <end position="20"/>
    </location>
</feature>
<dbReference type="InterPro" id="IPR006143">
    <property type="entry name" value="RND_pump_MFP"/>
</dbReference>
<evidence type="ECO:0000256" key="2">
    <source>
        <dbReference type="ARBA" id="ARBA00022448"/>
    </source>
</evidence>
<dbReference type="EMBL" id="PTIY01000007">
    <property type="protein sequence ID" value="PPK71615.1"/>
    <property type="molecule type" value="Genomic_DNA"/>
</dbReference>
<dbReference type="NCBIfam" id="TIGR01730">
    <property type="entry name" value="RND_mfp"/>
    <property type="match status" value="1"/>
</dbReference>
<dbReference type="Gene3D" id="2.40.420.20">
    <property type="match status" value="1"/>
</dbReference>
<evidence type="ECO:0000256" key="4">
    <source>
        <dbReference type="ARBA" id="ARBA00043263"/>
    </source>
</evidence>
<evidence type="ECO:0000259" key="7">
    <source>
        <dbReference type="Pfam" id="PF25954"/>
    </source>
</evidence>
<evidence type="ECO:0000259" key="9">
    <source>
        <dbReference type="Pfam" id="PF25975"/>
    </source>
</evidence>
<dbReference type="OrthoDB" id="9806939at2"/>
<comment type="function">
    <text evidence="5">CzcA and CzcB together would act in zinc efflux nearly as effectively as the complete czc efflux system (CzcABC). The CzcB protein is thought to funnel zinc cations to the CzcA transport protein.</text>
</comment>
<dbReference type="InterPro" id="IPR058792">
    <property type="entry name" value="Beta-barrel_RND_2"/>
</dbReference>